<evidence type="ECO:0000256" key="2">
    <source>
        <dbReference type="ARBA" id="ARBA00001933"/>
    </source>
</evidence>
<dbReference type="SUPFAM" id="SSF51419">
    <property type="entry name" value="PLP-binding barrel"/>
    <property type="match status" value="1"/>
</dbReference>
<comment type="pathway">
    <text evidence="7">Amino-acid biosynthesis; D-alanine biosynthesis; D-alanine from L-alanine: step 1/1.</text>
</comment>
<dbReference type="InterPro" id="IPR009006">
    <property type="entry name" value="Ala_racemase/Decarboxylase_C"/>
</dbReference>
<sequence>MHFCKQTSARLTVDLAAIRRNHAWLAECVRGAECAAVVKADAYGLGVREIASSLADRVQTFFVAQPEEGCQLRRLLPDKRIFVLHGFLTGQPETMVEHGLIPVLNSLEQVRQWRAFCHGGGQDHPAALQFDTGMSRFGVSKDDLRAEVLRGLKPVLVMSHLACADQPDDPANREQLQRFLAMSAVFPDVPRSLAASSGIFLGADYHFEMVRPGIALYGIPPHGESCPLVPAIGLEAQILQVRTVEAGGSIGYGLTYRAERPMRVATVGIGYADGIFRSFARDGALWWGDRRLPVLGRISMDSLSVDVTELPDEVAREGVWLTLIGPQQDIAMMAECVGTIGYEVLTSLGYRFDRFYNGSSGNCLSVSDLLMAKNRTG</sequence>
<feature type="domain" description="Alanine racemase C-terminal" evidence="8">
    <location>
        <begin position="231"/>
        <end position="357"/>
    </location>
</feature>
<evidence type="ECO:0000313" key="10">
    <source>
        <dbReference type="Proteomes" id="UP000599085"/>
    </source>
</evidence>
<comment type="catalytic activity">
    <reaction evidence="1 7">
        <text>L-alanine = D-alanine</text>
        <dbReference type="Rhea" id="RHEA:20249"/>
        <dbReference type="ChEBI" id="CHEBI:57416"/>
        <dbReference type="ChEBI" id="CHEBI:57972"/>
        <dbReference type="EC" id="5.1.1.1"/>
    </reaction>
</comment>
<dbReference type="InterPro" id="IPR001608">
    <property type="entry name" value="Ala_racemase_N"/>
</dbReference>
<evidence type="ECO:0000256" key="6">
    <source>
        <dbReference type="ARBA" id="ARBA00023235"/>
    </source>
</evidence>
<feature type="active site" description="Proton acceptor; specific for L-alanine" evidence="7">
    <location>
        <position position="252"/>
    </location>
</feature>
<dbReference type="InterPro" id="IPR000821">
    <property type="entry name" value="Ala_racemase"/>
</dbReference>
<dbReference type="InterPro" id="IPR011079">
    <property type="entry name" value="Ala_racemase_C"/>
</dbReference>
<evidence type="ECO:0000256" key="5">
    <source>
        <dbReference type="ARBA" id="ARBA00022898"/>
    </source>
</evidence>
<dbReference type="Gene3D" id="2.40.37.10">
    <property type="entry name" value="Lyase, Ornithine Decarboxylase, Chain A, domain 1"/>
    <property type="match status" value="1"/>
</dbReference>
<dbReference type="PANTHER" id="PTHR30511">
    <property type="entry name" value="ALANINE RACEMASE"/>
    <property type="match status" value="1"/>
</dbReference>
<feature type="active site" description="Proton acceptor; specific for D-alanine" evidence="7">
    <location>
        <position position="39"/>
    </location>
</feature>
<keyword evidence="10" id="KW-1185">Reference proteome</keyword>
<dbReference type="PROSITE" id="PS00395">
    <property type="entry name" value="ALANINE_RACEMASE"/>
    <property type="match status" value="1"/>
</dbReference>
<dbReference type="InterPro" id="IPR029066">
    <property type="entry name" value="PLP-binding_barrel"/>
</dbReference>
<organism evidence="9 10">
    <name type="scientific">Bombella apis</name>
    <dbReference type="NCBI Taxonomy" id="1785988"/>
    <lineage>
        <taxon>Bacteria</taxon>
        <taxon>Pseudomonadati</taxon>
        <taxon>Pseudomonadota</taxon>
        <taxon>Alphaproteobacteria</taxon>
        <taxon>Acetobacterales</taxon>
        <taxon>Acetobacteraceae</taxon>
        <taxon>Bombella</taxon>
    </lineage>
</organism>
<feature type="binding site" evidence="7">
    <location>
        <position position="136"/>
    </location>
    <ligand>
        <name>substrate</name>
    </ligand>
</feature>
<dbReference type="Gene3D" id="3.20.20.10">
    <property type="entry name" value="Alanine racemase"/>
    <property type="match status" value="1"/>
</dbReference>
<dbReference type="PRINTS" id="PR00992">
    <property type="entry name" value="ALARACEMASE"/>
</dbReference>
<protein>
    <recommendedName>
        <fullName evidence="4 7">Alanine racemase</fullName>
        <ecNumber evidence="4 7">5.1.1.1</ecNumber>
    </recommendedName>
</protein>
<dbReference type="NCBIfam" id="TIGR00492">
    <property type="entry name" value="alr"/>
    <property type="match status" value="1"/>
</dbReference>
<evidence type="ECO:0000256" key="3">
    <source>
        <dbReference type="ARBA" id="ARBA00007880"/>
    </source>
</evidence>
<dbReference type="CDD" id="cd00430">
    <property type="entry name" value="PLPDE_III_AR"/>
    <property type="match status" value="1"/>
</dbReference>
<gene>
    <name evidence="9" type="primary">alr</name>
    <name evidence="9" type="ORF">IGM82_02660</name>
</gene>
<dbReference type="Proteomes" id="UP000599085">
    <property type="component" value="Unassembled WGS sequence"/>
</dbReference>
<feature type="binding site" evidence="7">
    <location>
        <position position="300"/>
    </location>
    <ligand>
        <name>substrate</name>
    </ligand>
</feature>
<feature type="modified residue" description="N6-(pyridoxal phosphate)lysine" evidence="7">
    <location>
        <position position="39"/>
    </location>
</feature>
<dbReference type="PANTHER" id="PTHR30511:SF0">
    <property type="entry name" value="ALANINE RACEMASE, CATABOLIC-RELATED"/>
    <property type="match status" value="1"/>
</dbReference>
<dbReference type="Pfam" id="PF00842">
    <property type="entry name" value="Ala_racemase_C"/>
    <property type="match status" value="1"/>
</dbReference>
<dbReference type="SMART" id="SM01005">
    <property type="entry name" value="Ala_racemase_C"/>
    <property type="match status" value="1"/>
</dbReference>
<comment type="cofactor">
    <cofactor evidence="2 7">
        <name>pyridoxal 5'-phosphate</name>
        <dbReference type="ChEBI" id="CHEBI:597326"/>
    </cofactor>
</comment>
<accession>A0ABR9MPH7</accession>
<dbReference type="InterPro" id="IPR020622">
    <property type="entry name" value="Ala_racemase_pyridoxalP-BS"/>
</dbReference>
<dbReference type="EMBL" id="JADAQV010000001">
    <property type="protein sequence ID" value="MBE1723316.1"/>
    <property type="molecule type" value="Genomic_DNA"/>
</dbReference>
<dbReference type="HAMAP" id="MF_01201">
    <property type="entry name" value="Ala_racemase"/>
    <property type="match status" value="1"/>
</dbReference>
<comment type="function">
    <text evidence="7">Catalyzes the interconversion of L-alanine and D-alanine. May also act on other amino acids.</text>
</comment>
<reference evidence="9 10" key="1">
    <citation type="submission" date="2020-09" db="EMBL/GenBank/DDBJ databases">
        <title>Bombella mellium and Bombella favum sp. nov., two novel species isolated from honey of Apis mellifera.</title>
        <authorList>
            <person name="Hilgarth M."/>
            <person name="Redwitz J."/>
            <person name="Ehrmann M.A."/>
            <person name="Vogel R.F."/>
            <person name="Jakob F."/>
        </authorList>
    </citation>
    <scope>NUCLEOTIDE SEQUENCE [LARGE SCALE GENOMIC DNA]</scope>
    <source>
        <strain evidence="9 10">MRM1</strain>
    </source>
</reference>
<dbReference type="RefSeq" id="WP_192848216.1">
    <property type="nucleotide sequence ID" value="NZ_JADAQV010000001.1"/>
</dbReference>
<evidence type="ECO:0000259" key="8">
    <source>
        <dbReference type="SMART" id="SM01005"/>
    </source>
</evidence>
<dbReference type="EC" id="5.1.1.1" evidence="4 7"/>
<keyword evidence="6 7" id="KW-0413">Isomerase</keyword>
<dbReference type="GO" id="GO:0008784">
    <property type="term" value="F:alanine racemase activity"/>
    <property type="evidence" value="ECO:0007669"/>
    <property type="project" value="UniProtKB-EC"/>
</dbReference>
<evidence type="ECO:0000313" key="9">
    <source>
        <dbReference type="EMBL" id="MBE1723316.1"/>
    </source>
</evidence>
<comment type="similarity">
    <text evidence="3 7">Belongs to the alanine racemase family.</text>
</comment>
<dbReference type="Pfam" id="PF01168">
    <property type="entry name" value="Ala_racemase_N"/>
    <property type="match status" value="1"/>
</dbReference>
<evidence type="ECO:0000256" key="7">
    <source>
        <dbReference type="HAMAP-Rule" id="MF_01201"/>
    </source>
</evidence>
<evidence type="ECO:0000256" key="4">
    <source>
        <dbReference type="ARBA" id="ARBA00013089"/>
    </source>
</evidence>
<comment type="caution">
    <text evidence="9">The sequence shown here is derived from an EMBL/GenBank/DDBJ whole genome shotgun (WGS) entry which is preliminary data.</text>
</comment>
<name>A0ABR9MPH7_9PROT</name>
<keyword evidence="5 7" id="KW-0663">Pyridoxal phosphate</keyword>
<proteinExistence type="inferred from homology"/>
<evidence type="ECO:0000256" key="1">
    <source>
        <dbReference type="ARBA" id="ARBA00000316"/>
    </source>
</evidence>
<dbReference type="SUPFAM" id="SSF50621">
    <property type="entry name" value="Alanine racemase C-terminal domain-like"/>
    <property type="match status" value="1"/>
</dbReference>